<sequence length="69" mass="7733">MSNTIKYDELSVDHEAVKAGHAMVDLYEQHSTIYPAISEIKKQYPNLSNDVIIALWIGMNAYCCPVSSD</sequence>
<name>A0A162ASL1_9GAMM</name>
<organism evidence="1 2">
    <name type="scientific">Pseudoalteromonas luteoviolacea CPMOR-1</name>
    <dbReference type="NCBI Taxonomy" id="1365248"/>
    <lineage>
        <taxon>Bacteria</taxon>
        <taxon>Pseudomonadati</taxon>
        <taxon>Pseudomonadota</taxon>
        <taxon>Gammaproteobacteria</taxon>
        <taxon>Alteromonadales</taxon>
        <taxon>Pseudoalteromonadaceae</taxon>
        <taxon>Pseudoalteromonas</taxon>
    </lineage>
</organism>
<dbReference type="Proteomes" id="UP000076486">
    <property type="component" value="Unassembled WGS sequence"/>
</dbReference>
<dbReference type="PATRIC" id="fig|1365248.3.peg.5450"/>
<proteinExistence type="predicted"/>
<dbReference type="AlphaFoldDB" id="A0A162ASL1"/>
<dbReference type="EMBL" id="AUYC01000095">
    <property type="protein sequence ID" value="KZN57639.1"/>
    <property type="molecule type" value="Genomic_DNA"/>
</dbReference>
<gene>
    <name evidence="1" type="ORF">N473_07115</name>
</gene>
<evidence type="ECO:0000313" key="1">
    <source>
        <dbReference type="EMBL" id="KZN57639.1"/>
    </source>
</evidence>
<dbReference type="RefSeq" id="WP_063370416.1">
    <property type="nucleotide sequence ID" value="NZ_AUYC01000095.1"/>
</dbReference>
<comment type="caution">
    <text evidence="1">The sequence shown here is derived from an EMBL/GenBank/DDBJ whole genome shotgun (WGS) entry which is preliminary data.</text>
</comment>
<reference evidence="1 2" key="1">
    <citation type="submission" date="2013-07" db="EMBL/GenBank/DDBJ databases">
        <title>Comparative Genomic and Metabolomic Analysis of Twelve Strains of Pseudoalteromonas luteoviolacea.</title>
        <authorList>
            <person name="Vynne N.G."/>
            <person name="Mansson M."/>
            <person name="Gram L."/>
        </authorList>
    </citation>
    <scope>NUCLEOTIDE SEQUENCE [LARGE SCALE GENOMIC DNA]</scope>
    <source>
        <strain evidence="1 2">CPMOR-1</strain>
    </source>
</reference>
<evidence type="ECO:0000313" key="2">
    <source>
        <dbReference type="Proteomes" id="UP000076486"/>
    </source>
</evidence>
<accession>A0A162ASL1</accession>
<protein>
    <submittedName>
        <fullName evidence="1">Uncharacterized protein</fullName>
    </submittedName>
</protein>